<keyword evidence="10" id="KW-0460">Magnesium</keyword>
<evidence type="ECO:0000256" key="3">
    <source>
        <dbReference type="ARBA" id="ARBA00009636"/>
    </source>
</evidence>
<dbReference type="InterPro" id="IPR008280">
    <property type="entry name" value="Tub_FtsZ_C"/>
</dbReference>
<evidence type="ECO:0000256" key="10">
    <source>
        <dbReference type="ARBA" id="ARBA00022842"/>
    </source>
</evidence>
<dbReference type="CDD" id="cd02186">
    <property type="entry name" value="alpha_tubulin"/>
    <property type="match status" value="1"/>
</dbReference>
<dbReference type="GO" id="GO:0005200">
    <property type="term" value="F:structural constituent of cytoskeleton"/>
    <property type="evidence" value="ECO:0007669"/>
    <property type="project" value="InterPro"/>
</dbReference>
<keyword evidence="12" id="KW-0206">Cytoskeleton</keyword>
<comment type="subcellular location">
    <subcellularLocation>
        <location evidence="2">Cytoplasm</location>
        <location evidence="2">Cytoskeleton</location>
    </subcellularLocation>
</comment>
<dbReference type="FunFam" id="3.40.50.1440:FF:000011">
    <property type="entry name" value="Tubulin alpha chain"/>
    <property type="match status" value="1"/>
</dbReference>
<dbReference type="EMBL" id="WIXP02000015">
    <property type="protein sequence ID" value="KAF6199213.1"/>
    <property type="molecule type" value="Genomic_DNA"/>
</dbReference>
<dbReference type="SMART" id="SM00865">
    <property type="entry name" value="Tubulin_C"/>
    <property type="match status" value="1"/>
</dbReference>
<dbReference type="SMART" id="SM00864">
    <property type="entry name" value="Tubulin"/>
    <property type="match status" value="1"/>
</dbReference>
<evidence type="ECO:0000259" key="16">
    <source>
        <dbReference type="SMART" id="SM00864"/>
    </source>
</evidence>
<dbReference type="SUPFAM" id="SSF55307">
    <property type="entry name" value="Tubulin C-terminal domain-like"/>
    <property type="match status" value="1"/>
</dbReference>
<dbReference type="InterPro" id="IPR018316">
    <property type="entry name" value="Tubulin/FtsZ_2-layer-sand-dom"/>
</dbReference>
<dbReference type="OrthoDB" id="1844at2759"/>
<evidence type="ECO:0000256" key="7">
    <source>
        <dbReference type="ARBA" id="ARBA00022723"/>
    </source>
</evidence>
<dbReference type="PANTHER" id="PTHR11588">
    <property type="entry name" value="TUBULIN"/>
    <property type="match status" value="1"/>
</dbReference>
<dbReference type="Pfam" id="PF00091">
    <property type="entry name" value="Tubulin"/>
    <property type="match status" value="1"/>
</dbReference>
<sequence>MKEIVHVHIGQTGVQIASAVWELYCLEHGIMPNGVAVDQQGGSRDSGANVIFFPTGGQMVPRAVLVDLEPSVVDEIRTGAYRRLFNSEFMLTGKEDAASNFARGYYSVGNELSELCMDRIRKVMETCESPQGFMMFRSFGGGTGSGFMANICQKMKRDYAKQSHLEFSVYPSPRVSTVIVEPYNAVLTAHSTIPNIDVSFLFDNEALYEICARLLDVPNPTYTNLNRLLAQVVSSITASLRFEGSLNVDLIEFQTNLVPYPRIHFPLITYAPIVPVSKAAYENLTTTNLVTSCFDPSNHMIKVDPRDGKYMACCLLFRGDVNPNEVNEAVQRMRKTIKFVEYAPTGFKVGINYMPPSFVPGGDLARVNKALVMLSNTSAITPAWSRLNNKFGMMFKRRAFVHHYVGEGMEESEFTEAQEDLKALEHDYSDAKLCNSEYETPSDLYVSWMEDSIRSTVEVEAGLKFLGQRGTGRFEEPRWKED</sequence>
<dbReference type="PRINTS" id="PR01162">
    <property type="entry name" value="ALPHATUBULIN"/>
</dbReference>
<dbReference type="GO" id="GO:0046872">
    <property type="term" value="F:metal ion binding"/>
    <property type="evidence" value="ECO:0007669"/>
    <property type="project" value="UniProtKB-KW"/>
</dbReference>
<evidence type="ECO:0000256" key="13">
    <source>
        <dbReference type="ARBA" id="ARBA00034296"/>
    </source>
</evidence>
<evidence type="ECO:0000256" key="8">
    <source>
        <dbReference type="ARBA" id="ARBA00022741"/>
    </source>
</evidence>
<comment type="subunit">
    <text evidence="4 15">Dimer of alpha and beta chains. A typical microtubule is a hollow water-filled tube with an outer diameter of 25 nm and an inner diameter of 15 nM. Alpha-beta heterodimers associate head-to-tail to form protofilaments running lengthwise along the microtubule wall with the beta-tubulin subunit facing the microtubule plus end conferring a structural polarity. Microtubules usually have 13 protofilaments but different protofilament numbers can be found in some organisms and specialized cells.</text>
</comment>
<evidence type="ECO:0000313" key="18">
    <source>
        <dbReference type="EMBL" id="KAF6199213.1"/>
    </source>
</evidence>
<dbReference type="Gene3D" id="3.30.1330.20">
    <property type="entry name" value="Tubulin/FtsZ, C-terminal domain"/>
    <property type="match status" value="1"/>
</dbReference>
<dbReference type="GO" id="GO:0005874">
    <property type="term" value="C:microtubule"/>
    <property type="evidence" value="ECO:0007669"/>
    <property type="project" value="UniProtKB-KW"/>
</dbReference>
<dbReference type="InterPro" id="IPR017975">
    <property type="entry name" value="Tubulin_CS"/>
</dbReference>
<accession>A0A8S9WRE4</accession>
<keyword evidence="9" id="KW-0378">Hydrolase</keyword>
<proteinExistence type="inferred from homology"/>
<evidence type="ECO:0000256" key="15">
    <source>
        <dbReference type="RuleBase" id="RU000352"/>
    </source>
</evidence>
<gene>
    <name evidence="18" type="ORF">GE061_007238</name>
</gene>
<comment type="catalytic activity">
    <reaction evidence="14">
        <text>GTP + H2O = GDP + phosphate + H(+)</text>
        <dbReference type="Rhea" id="RHEA:19669"/>
        <dbReference type="ChEBI" id="CHEBI:15377"/>
        <dbReference type="ChEBI" id="CHEBI:15378"/>
        <dbReference type="ChEBI" id="CHEBI:37565"/>
        <dbReference type="ChEBI" id="CHEBI:43474"/>
        <dbReference type="ChEBI" id="CHEBI:58189"/>
    </reaction>
    <physiologicalReaction direction="left-to-right" evidence="14">
        <dbReference type="Rhea" id="RHEA:19670"/>
    </physiologicalReaction>
</comment>
<reference evidence="18" key="1">
    <citation type="journal article" date="2021" name="Mol. Ecol. Resour.">
        <title>Apolygus lucorum genome provides insights into omnivorousness and mesophyll feeding.</title>
        <authorList>
            <person name="Liu Y."/>
            <person name="Liu H."/>
            <person name="Wang H."/>
            <person name="Huang T."/>
            <person name="Liu B."/>
            <person name="Yang B."/>
            <person name="Yin L."/>
            <person name="Li B."/>
            <person name="Zhang Y."/>
            <person name="Zhang S."/>
            <person name="Jiang F."/>
            <person name="Zhang X."/>
            <person name="Ren Y."/>
            <person name="Wang B."/>
            <person name="Wang S."/>
            <person name="Lu Y."/>
            <person name="Wu K."/>
            <person name="Fan W."/>
            <person name="Wang G."/>
        </authorList>
    </citation>
    <scope>NUCLEOTIDE SEQUENCE</scope>
    <source>
        <strain evidence="18">12Hb</strain>
    </source>
</reference>
<evidence type="ECO:0000256" key="12">
    <source>
        <dbReference type="ARBA" id="ARBA00023212"/>
    </source>
</evidence>
<dbReference type="PRINTS" id="PR01161">
    <property type="entry name" value="TUBULIN"/>
</dbReference>
<dbReference type="PROSITE" id="PS00227">
    <property type="entry name" value="TUBULIN"/>
    <property type="match status" value="1"/>
</dbReference>
<evidence type="ECO:0000256" key="11">
    <source>
        <dbReference type="ARBA" id="ARBA00023134"/>
    </source>
</evidence>
<evidence type="ECO:0000256" key="6">
    <source>
        <dbReference type="ARBA" id="ARBA00022701"/>
    </source>
</evidence>
<dbReference type="GO" id="GO:0016787">
    <property type="term" value="F:hydrolase activity"/>
    <property type="evidence" value="ECO:0007669"/>
    <property type="project" value="UniProtKB-KW"/>
</dbReference>
<evidence type="ECO:0000259" key="17">
    <source>
        <dbReference type="SMART" id="SM00865"/>
    </source>
</evidence>
<comment type="function">
    <text evidence="13 15">Tubulin is the major constituent of microtubules, a cylinder consisting of laterally associated linear protofilaments composed of alpha- and beta-tubulin heterodimers. Microtubules grow by the addition of GTP-tubulin dimers to the microtubule end, where a stabilizing cap forms. Below the cap, tubulin dimers are in GDP-bound state, owing to GTPase activity of alpha-tubulin.</text>
</comment>
<evidence type="ECO:0000256" key="5">
    <source>
        <dbReference type="ARBA" id="ARBA00022490"/>
    </source>
</evidence>
<dbReference type="InterPro" id="IPR003008">
    <property type="entry name" value="Tubulin_FtsZ_GTPase"/>
</dbReference>
<keyword evidence="19" id="KW-1185">Reference proteome</keyword>
<dbReference type="SUPFAM" id="SSF52490">
    <property type="entry name" value="Tubulin nucleotide-binding domain-like"/>
    <property type="match status" value="1"/>
</dbReference>
<dbReference type="InterPro" id="IPR023123">
    <property type="entry name" value="Tubulin_C"/>
</dbReference>
<evidence type="ECO:0000313" key="19">
    <source>
        <dbReference type="Proteomes" id="UP000466442"/>
    </source>
</evidence>
<keyword evidence="7" id="KW-0479">Metal-binding</keyword>
<evidence type="ECO:0000256" key="9">
    <source>
        <dbReference type="ARBA" id="ARBA00022801"/>
    </source>
</evidence>
<comment type="similarity">
    <text evidence="3 15">Belongs to the tubulin family.</text>
</comment>
<keyword evidence="5" id="KW-0963">Cytoplasm</keyword>
<dbReference type="GO" id="GO:0005525">
    <property type="term" value="F:GTP binding"/>
    <property type="evidence" value="ECO:0007669"/>
    <property type="project" value="UniProtKB-UniRule"/>
</dbReference>
<keyword evidence="11 15" id="KW-0342">GTP-binding</keyword>
<dbReference type="InterPro" id="IPR037103">
    <property type="entry name" value="Tubulin/FtsZ-like_C"/>
</dbReference>
<keyword evidence="6 15" id="KW-0493">Microtubule</keyword>
<dbReference type="AlphaFoldDB" id="A0A8S9WRE4"/>
<name>A0A8S9WRE4_APOLU</name>
<feature type="domain" description="Tubulin/FtsZ GTPase" evidence="16">
    <location>
        <begin position="50"/>
        <end position="244"/>
    </location>
</feature>
<protein>
    <recommendedName>
        <fullName evidence="15">Tubulin alpha chain</fullName>
    </recommendedName>
</protein>
<comment type="caution">
    <text evidence="18">The sequence shown here is derived from an EMBL/GenBank/DDBJ whole genome shotgun (WGS) entry which is preliminary data.</text>
</comment>
<evidence type="ECO:0000256" key="4">
    <source>
        <dbReference type="ARBA" id="ARBA00011747"/>
    </source>
</evidence>
<feature type="domain" description="Tubulin/FtsZ 2-layer sandwich" evidence="17">
    <location>
        <begin position="246"/>
        <end position="389"/>
    </location>
</feature>
<evidence type="ECO:0000256" key="14">
    <source>
        <dbReference type="ARBA" id="ARBA00049117"/>
    </source>
</evidence>
<dbReference type="InterPro" id="IPR036525">
    <property type="entry name" value="Tubulin/FtsZ_GTPase_sf"/>
</dbReference>
<dbReference type="Gene3D" id="1.10.287.600">
    <property type="entry name" value="Helix hairpin bin"/>
    <property type="match status" value="1"/>
</dbReference>
<dbReference type="InterPro" id="IPR000217">
    <property type="entry name" value="Tubulin"/>
</dbReference>
<dbReference type="GO" id="GO:0007017">
    <property type="term" value="P:microtubule-based process"/>
    <property type="evidence" value="ECO:0007669"/>
    <property type="project" value="InterPro"/>
</dbReference>
<dbReference type="InterPro" id="IPR002452">
    <property type="entry name" value="Alpha_tubulin"/>
</dbReference>
<comment type="cofactor">
    <cofactor evidence="1">
        <name>Mg(2+)</name>
        <dbReference type="ChEBI" id="CHEBI:18420"/>
    </cofactor>
</comment>
<dbReference type="Gene3D" id="3.40.50.1440">
    <property type="entry name" value="Tubulin/FtsZ, GTPase domain"/>
    <property type="match status" value="1"/>
</dbReference>
<evidence type="ECO:0000256" key="2">
    <source>
        <dbReference type="ARBA" id="ARBA00004245"/>
    </source>
</evidence>
<dbReference type="Proteomes" id="UP000466442">
    <property type="component" value="Unassembled WGS sequence"/>
</dbReference>
<organism evidence="18 19">
    <name type="scientific">Apolygus lucorum</name>
    <name type="common">Small green plant bug</name>
    <name type="synonym">Lygocoris lucorum</name>
    <dbReference type="NCBI Taxonomy" id="248454"/>
    <lineage>
        <taxon>Eukaryota</taxon>
        <taxon>Metazoa</taxon>
        <taxon>Ecdysozoa</taxon>
        <taxon>Arthropoda</taxon>
        <taxon>Hexapoda</taxon>
        <taxon>Insecta</taxon>
        <taxon>Pterygota</taxon>
        <taxon>Neoptera</taxon>
        <taxon>Paraneoptera</taxon>
        <taxon>Hemiptera</taxon>
        <taxon>Heteroptera</taxon>
        <taxon>Panheteroptera</taxon>
        <taxon>Cimicomorpha</taxon>
        <taxon>Miridae</taxon>
        <taxon>Mirini</taxon>
        <taxon>Apolygus</taxon>
    </lineage>
</organism>
<evidence type="ECO:0000256" key="1">
    <source>
        <dbReference type="ARBA" id="ARBA00001946"/>
    </source>
</evidence>
<keyword evidence="8 15" id="KW-0547">Nucleotide-binding</keyword>
<dbReference type="Pfam" id="PF03953">
    <property type="entry name" value="Tubulin_C"/>
    <property type="match status" value="1"/>
</dbReference>